<evidence type="ECO:0000313" key="2">
    <source>
        <dbReference type="EMBL" id="GAO13341.1"/>
    </source>
</evidence>
<dbReference type="AlphaFoldDB" id="A0A1B5KRF9"/>
<comment type="caution">
    <text evidence="2">The sequence shown here is derived from an EMBL/GenBank/DDBJ whole genome shotgun (WGS) entry which is preliminary data.</text>
</comment>
<protein>
    <submittedName>
        <fullName evidence="2">Uncharacterized protein</fullName>
    </submittedName>
</protein>
<reference evidence="3" key="1">
    <citation type="journal article" date="2016" name="Genome Announc.">
        <title>Genome sequence of Ustilaginoidea virens IPU010, a rice pathogenic fungus causing false smut.</title>
        <authorList>
            <person name="Kumagai T."/>
            <person name="Ishii T."/>
            <person name="Terai G."/>
            <person name="Umemura M."/>
            <person name="Machida M."/>
            <person name="Asai K."/>
        </authorList>
    </citation>
    <scope>NUCLEOTIDE SEQUENCE [LARGE SCALE GENOMIC DNA]</scope>
    <source>
        <strain evidence="3">IPU010</strain>
    </source>
</reference>
<feature type="region of interest" description="Disordered" evidence="1">
    <location>
        <begin position="1"/>
        <end position="73"/>
    </location>
</feature>
<evidence type="ECO:0000313" key="3">
    <source>
        <dbReference type="Proteomes" id="UP000054053"/>
    </source>
</evidence>
<dbReference type="EMBL" id="BBTG02000005">
    <property type="protein sequence ID" value="GAO13341.1"/>
    <property type="molecule type" value="Genomic_DNA"/>
</dbReference>
<gene>
    <name evidence="2" type="ORF">UVI_02013520</name>
</gene>
<name>A0A1B5KRF9_USTVR</name>
<feature type="compositionally biased region" description="Polar residues" evidence="1">
    <location>
        <begin position="1"/>
        <end position="18"/>
    </location>
</feature>
<sequence>MKSTTCIIKSGSGQSIESSPRPDIHLPSPSWKGSQSGPAASTICRDEAPRASDNTDNNRRFKSPPGAGAGYEWRQAADANVPTKMNRTSSPHFRVPLLHAVAATLAIAQEPDEDAGFYRKTPTHLRRDGLGYAAVSKPGCLCGTQFKRFAKCLVFCVFFLLSKRQTRVHAHAPSWDFGLRTDVLGGLRQDKSDKRLLSIQTSLKEIRRTSE</sequence>
<dbReference type="Proteomes" id="UP000054053">
    <property type="component" value="Unassembled WGS sequence"/>
</dbReference>
<evidence type="ECO:0000256" key="1">
    <source>
        <dbReference type="SAM" id="MobiDB-lite"/>
    </source>
</evidence>
<accession>A0A1B5KRF9</accession>
<organism evidence="2 3">
    <name type="scientific">Ustilaginoidea virens</name>
    <name type="common">Rice false smut fungus</name>
    <name type="synonym">Villosiclava virens</name>
    <dbReference type="NCBI Taxonomy" id="1159556"/>
    <lineage>
        <taxon>Eukaryota</taxon>
        <taxon>Fungi</taxon>
        <taxon>Dikarya</taxon>
        <taxon>Ascomycota</taxon>
        <taxon>Pezizomycotina</taxon>
        <taxon>Sordariomycetes</taxon>
        <taxon>Hypocreomycetidae</taxon>
        <taxon>Hypocreales</taxon>
        <taxon>Clavicipitaceae</taxon>
        <taxon>Ustilaginoidea</taxon>
    </lineage>
</organism>
<proteinExistence type="predicted"/>